<evidence type="ECO:0000256" key="3">
    <source>
        <dbReference type="ARBA" id="ARBA00022801"/>
    </source>
</evidence>
<organism evidence="6 7">
    <name type="scientific">Nocardia ignorata</name>
    <dbReference type="NCBI Taxonomy" id="145285"/>
    <lineage>
        <taxon>Bacteria</taxon>
        <taxon>Bacillati</taxon>
        <taxon>Actinomycetota</taxon>
        <taxon>Actinomycetes</taxon>
        <taxon>Mycobacteriales</taxon>
        <taxon>Nocardiaceae</taxon>
        <taxon>Nocardia</taxon>
    </lineage>
</organism>
<feature type="binding site" evidence="4">
    <location>
        <position position="11"/>
    </location>
    <ligand>
        <name>a divalent metal cation</name>
        <dbReference type="ChEBI" id="CHEBI:60240"/>
        <label>1</label>
    </ligand>
</feature>
<feature type="binding site" evidence="4">
    <location>
        <position position="13"/>
    </location>
    <ligand>
        <name>a divalent metal cation</name>
        <dbReference type="ChEBI" id="CHEBI:60240"/>
        <label>1</label>
    </ligand>
</feature>
<keyword evidence="2 4" id="KW-0479">Metal-binding</keyword>
<evidence type="ECO:0000256" key="2">
    <source>
        <dbReference type="ARBA" id="ARBA00022723"/>
    </source>
</evidence>
<feature type="region of interest" description="Disordered" evidence="5">
    <location>
        <begin position="185"/>
        <end position="204"/>
    </location>
</feature>
<dbReference type="PANTHER" id="PTHR46317">
    <property type="entry name" value="HYDROLASE OF PHP SUPERFAMILY-RELATED PROTEIN"/>
    <property type="match status" value="1"/>
</dbReference>
<proteinExistence type="inferred from homology"/>
<dbReference type="GO" id="GO:0016788">
    <property type="term" value="F:hydrolase activity, acting on ester bonds"/>
    <property type="evidence" value="ECO:0007669"/>
    <property type="project" value="InterPro"/>
</dbReference>
<feature type="binding site" evidence="4">
    <location>
        <position position="187"/>
    </location>
    <ligand>
        <name>a divalent metal cation</name>
        <dbReference type="ChEBI" id="CHEBI:60240"/>
        <label>1</label>
    </ligand>
</feature>
<evidence type="ECO:0000256" key="1">
    <source>
        <dbReference type="ARBA" id="ARBA00009275"/>
    </source>
</evidence>
<feature type="compositionally biased region" description="Basic and acidic residues" evidence="5">
    <location>
        <begin position="185"/>
        <end position="195"/>
    </location>
</feature>
<keyword evidence="3" id="KW-0378">Hydrolase</keyword>
<keyword evidence="7" id="KW-1185">Reference proteome</keyword>
<feature type="binding site" evidence="4">
    <location>
        <position position="143"/>
    </location>
    <ligand>
        <name>a divalent metal cation</name>
        <dbReference type="ChEBI" id="CHEBI:60240"/>
        <label>2</label>
    </ligand>
</feature>
<accession>A0A4R6P6Z1</accession>
<evidence type="ECO:0000313" key="6">
    <source>
        <dbReference type="EMBL" id="TDP31779.1"/>
    </source>
</evidence>
<dbReference type="SUPFAM" id="SSF51556">
    <property type="entry name" value="Metallo-dependent hydrolases"/>
    <property type="match status" value="1"/>
</dbReference>
<feature type="binding site" evidence="4">
    <location>
        <position position="85"/>
    </location>
    <ligand>
        <name>a divalent metal cation</name>
        <dbReference type="ChEBI" id="CHEBI:60240"/>
        <label>1</label>
    </ligand>
</feature>
<reference evidence="6 7" key="1">
    <citation type="submission" date="2019-03" db="EMBL/GenBank/DDBJ databases">
        <title>Genomic Encyclopedia of Type Strains, Phase IV (KMG-IV): sequencing the most valuable type-strain genomes for metagenomic binning, comparative biology and taxonomic classification.</title>
        <authorList>
            <person name="Goeker M."/>
        </authorList>
    </citation>
    <scope>NUCLEOTIDE SEQUENCE [LARGE SCALE GENOMIC DNA]</scope>
    <source>
        <strain evidence="6 7">DSM 44496</strain>
    </source>
</reference>
<dbReference type="GO" id="GO:0046872">
    <property type="term" value="F:metal ion binding"/>
    <property type="evidence" value="ECO:0007669"/>
    <property type="project" value="UniProtKB-KW"/>
</dbReference>
<evidence type="ECO:0000256" key="5">
    <source>
        <dbReference type="SAM" id="MobiDB-lite"/>
    </source>
</evidence>
<dbReference type="Pfam" id="PF01026">
    <property type="entry name" value="TatD_DNase"/>
    <property type="match status" value="1"/>
</dbReference>
<feature type="binding site" evidence="4">
    <location>
        <position position="120"/>
    </location>
    <ligand>
        <name>a divalent metal cation</name>
        <dbReference type="ChEBI" id="CHEBI:60240"/>
        <label>2</label>
    </ligand>
</feature>
<protein>
    <submittedName>
        <fullName evidence="6">TatD DNase family protein</fullName>
    </submittedName>
</protein>
<dbReference type="Gene3D" id="3.20.20.140">
    <property type="entry name" value="Metal-dependent hydrolases"/>
    <property type="match status" value="1"/>
</dbReference>
<evidence type="ECO:0000256" key="4">
    <source>
        <dbReference type="PIRSR" id="PIRSR005902-1"/>
    </source>
</evidence>
<sequence length="258" mass="29196">MSRQLPPLDMHAHVETSVPQRDLEGLGAVVFAATRSQKEFTQTLDRHDQIVVWGLGCHPGVPEAHVAFDADAFREQLAATPFVSEIGLDSRSKVPAAEQHQNFRSILELCKGAPRILSVHSTGRTQQVLDLVEDVHVDGVVLHWWLGTEQETRRAIERGCYFSVNYAMLGKPQLNAIPHDRLLLETDHPSGDRRSTRPRRPGHTRVVEEEIARLSGKDVAFVRDLQWQNLVRLVDQLRLKQLFPTAIQRMLTYGGRDK</sequence>
<comment type="caution">
    <text evidence="6">The sequence shown here is derived from an EMBL/GenBank/DDBJ whole genome shotgun (WGS) entry which is preliminary data.</text>
</comment>
<dbReference type="PANTHER" id="PTHR46317:SF1">
    <property type="entry name" value="HYDROLASE, TATD FAMILY"/>
    <property type="match status" value="1"/>
</dbReference>
<name>A0A4R6P6Z1_NOCIG</name>
<comment type="similarity">
    <text evidence="1">Belongs to the metallo-dependent hydrolases superfamily. TatD-type hydrolase family.</text>
</comment>
<evidence type="ECO:0000313" key="7">
    <source>
        <dbReference type="Proteomes" id="UP000295087"/>
    </source>
</evidence>
<dbReference type="Proteomes" id="UP000295087">
    <property type="component" value="Unassembled WGS sequence"/>
</dbReference>
<dbReference type="RefSeq" id="WP_084476124.1">
    <property type="nucleotide sequence ID" value="NZ_SNXK01000007.1"/>
</dbReference>
<dbReference type="AlphaFoldDB" id="A0A4R6P6Z1"/>
<dbReference type="EMBL" id="SNXK01000007">
    <property type="protein sequence ID" value="TDP31779.1"/>
    <property type="molecule type" value="Genomic_DNA"/>
</dbReference>
<dbReference type="InterPro" id="IPR001130">
    <property type="entry name" value="TatD-like"/>
</dbReference>
<gene>
    <name evidence="6" type="ORF">DFR75_1074</name>
</gene>
<dbReference type="PIRSF" id="PIRSF005902">
    <property type="entry name" value="DNase_TatD"/>
    <property type="match status" value="1"/>
</dbReference>
<dbReference type="InterPro" id="IPR032466">
    <property type="entry name" value="Metal_Hydrolase"/>
</dbReference>